<dbReference type="Proteomes" id="UP000199087">
    <property type="component" value="Unassembled WGS sequence"/>
</dbReference>
<evidence type="ECO:0000313" key="2">
    <source>
        <dbReference type="Proteomes" id="UP000199087"/>
    </source>
</evidence>
<dbReference type="InterPro" id="IPR038312">
    <property type="entry name" value="DUF5063_sf"/>
</dbReference>
<dbReference type="EMBL" id="CVRB01000003">
    <property type="protein sequence ID" value="CRK82940.1"/>
    <property type="molecule type" value="Genomic_DNA"/>
</dbReference>
<gene>
    <name evidence="1" type="ORF">BN000_02895</name>
</gene>
<organism evidence="1 2">
    <name type="scientific">Neobacillus massiliamazoniensis</name>
    <dbReference type="NCBI Taxonomy" id="1499688"/>
    <lineage>
        <taxon>Bacteria</taxon>
        <taxon>Bacillati</taxon>
        <taxon>Bacillota</taxon>
        <taxon>Bacilli</taxon>
        <taxon>Bacillales</taxon>
        <taxon>Bacillaceae</taxon>
        <taxon>Neobacillus</taxon>
    </lineage>
</organism>
<name>A0A0U1NY39_9BACI</name>
<protein>
    <submittedName>
        <fullName evidence="1">Uncharacterized protein</fullName>
    </submittedName>
</protein>
<accession>A0A0U1NY39</accession>
<sequence length="72" mass="8284">MKNKVVEDFFRSAVHYCNIIENFDSNQVHNNLKALLVSLVDLYSKALYLPKVELENDEVADVDISVPQINFN</sequence>
<dbReference type="RefSeq" id="WP_090635242.1">
    <property type="nucleotide sequence ID" value="NZ_CVRB01000003.1"/>
</dbReference>
<keyword evidence="2" id="KW-1185">Reference proteome</keyword>
<dbReference type="AlphaFoldDB" id="A0A0U1NY39"/>
<evidence type="ECO:0000313" key="1">
    <source>
        <dbReference type="EMBL" id="CRK82940.1"/>
    </source>
</evidence>
<reference evidence="2" key="1">
    <citation type="submission" date="2015-05" db="EMBL/GenBank/DDBJ databases">
        <authorList>
            <person name="Urmite Genomes"/>
        </authorList>
    </citation>
    <scope>NUCLEOTIDE SEQUENCE [LARGE SCALE GENOMIC DNA]</scope>
    <source>
        <strain evidence="2">LF1</strain>
    </source>
</reference>
<dbReference type="STRING" id="1499688.BN000_02895"/>
<dbReference type="OrthoDB" id="2882299at2"/>
<dbReference type="Gene3D" id="1.20.120.1550">
    <property type="entry name" value="Protein of unknown function DUF5063"/>
    <property type="match status" value="1"/>
</dbReference>
<proteinExistence type="predicted"/>